<gene>
    <name evidence="6" type="ORF">RDB_LOCUS49914</name>
</gene>
<keyword evidence="4 5" id="KW-0472">Membrane</keyword>
<keyword evidence="3 5" id="KW-1133">Transmembrane helix</keyword>
<feature type="transmembrane region" description="Helical" evidence="5">
    <location>
        <begin position="117"/>
        <end position="137"/>
    </location>
</feature>
<proteinExistence type="predicted"/>
<evidence type="ECO:0000256" key="4">
    <source>
        <dbReference type="ARBA" id="ARBA00023136"/>
    </source>
</evidence>
<dbReference type="GO" id="GO:0016020">
    <property type="term" value="C:membrane"/>
    <property type="evidence" value="ECO:0007669"/>
    <property type="project" value="UniProtKB-SubCell"/>
</dbReference>
<feature type="transmembrane region" description="Helical" evidence="5">
    <location>
        <begin position="144"/>
        <end position="163"/>
    </location>
</feature>
<accession>A0A8H2Y0N8</accession>
<dbReference type="Proteomes" id="UP000663888">
    <property type="component" value="Unassembled WGS sequence"/>
</dbReference>
<evidence type="ECO:0000313" key="7">
    <source>
        <dbReference type="Proteomes" id="UP000663888"/>
    </source>
</evidence>
<dbReference type="Pfam" id="PF04241">
    <property type="entry name" value="DUF423"/>
    <property type="match status" value="1"/>
</dbReference>
<name>A0A8H2Y0N8_9AGAM</name>
<dbReference type="PANTHER" id="PTHR43461:SF1">
    <property type="entry name" value="TRANSMEMBRANE PROTEIN 256"/>
    <property type="match status" value="1"/>
</dbReference>
<organism evidence="6 7">
    <name type="scientific">Rhizoctonia solani</name>
    <dbReference type="NCBI Taxonomy" id="456999"/>
    <lineage>
        <taxon>Eukaryota</taxon>
        <taxon>Fungi</taxon>
        <taxon>Dikarya</taxon>
        <taxon>Basidiomycota</taxon>
        <taxon>Agaricomycotina</taxon>
        <taxon>Agaricomycetes</taxon>
        <taxon>Cantharellales</taxon>
        <taxon>Ceratobasidiaceae</taxon>
        <taxon>Rhizoctonia</taxon>
    </lineage>
</organism>
<dbReference type="EMBL" id="CAJMWX010000969">
    <property type="protein sequence ID" value="CAE6440867.1"/>
    <property type="molecule type" value="Genomic_DNA"/>
</dbReference>
<comment type="caution">
    <text evidence="6">The sequence shown here is derived from an EMBL/GenBank/DDBJ whole genome shotgun (WGS) entry which is preliminary data.</text>
</comment>
<evidence type="ECO:0000256" key="2">
    <source>
        <dbReference type="ARBA" id="ARBA00022692"/>
    </source>
</evidence>
<evidence type="ECO:0000313" key="6">
    <source>
        <dbReference type="EMBL" id="CAE6440867.1"/>
    </source>
</evidence>
<evidence type="ECO:0000256" key="3">
    <source>
        <dbReference type="ARBA" id="ARBA00022989"/>
    </source>
</evidence>
<evidence type="ECO:0000256" key="5">
    <source>
        <dbReference type="SAM" id="Phobius"/>
    </source>
</evidence>
<sequence length="165" mass="17497">MSSLFKGLFGFDLVGTSPVNPIPTEGSAPPPPEVMAMLIDFDQMPMEQVEAQALVANNIAFIGIATGAFGSHGLSKRPGILPGQIDSWKTGSHYSIFNGVALMLISLHPKFSTHRYAGPAIVVGTALFSGSIYLLVLQRERFKFMGPVTPMGGLSLLAGYAMLAL</sequence>
<keyword evidence="2 5" id="KW-0812">Transmembrane</keyword>
<dbReference type="PANTHER" id="PTHR43461">
    <property type="entry name" value="TRANSMEMBRANE PROTEIN 256"/>
    <property type="match status" value="1"/>
</dbReference>
<evidence type="ECO:0000256" key="1">
    <source>
        <dbReference type="ARBA" id="ARBA00004141"/>
    </source>
</evidence>
<protein>
    <submittedName>
        <fullName evidence="6">Uncharacterized protein</fullName>
    </submittedName>
</protein>
<comment type="subcellular location">
    <subcellularLocation>
        <location evidence="1">Membrane</location>
        <topology evidence="1">Multi-pass membrane protein</topology>
    </subcellularLocation>
</comment>
<dbReference type="AlphaFoldDB" id="A0A8H2Y0N8"/>
<reference evidence="6" key="1">
    <citation type="submission" date="2021-01" db="EMBL/GenBank/DDBJ databases">
        <authorList>
            <person name="Kaushik A."/>
        </authorList>
    </citation>
    <scope>NUCLEOTIDE SEQUENCE</scope>
    <source>
        <strain evidence="6">AG4-R118</strain>
    </source>
</reference>
<dbReference type="InterPro" id="IPR006696">
    <property type="entry name" value="DUF423"/>
</dbReference>